<feature type="active site" description="Glycyl thioester intermediate" evidence="5">
    <location>
        <position position="821"/>
    </location>
</feature>
<dbReference type="SUPFAM" id="SSF56204">
    <property type="entry name" value="Hect, E3 ligase catalytic domain"/>
    <property type="match status" value="1"/>
</dbReference>
<feature type="compositionally biased region" description="Basic and acidic residues" evidence="6">
    <location>
        <begin position="138"/>
        <end position="147"/>
    </location>
</feature>
<keyword evidence="4 5" id="KW-0833">Ubl conjugation pathway</keyword>
<evidence type="ECO:0000313" key="9">
    <source>
        <dbReference type="Proteomes" id="UP000815325"/>
    </source>
</evidence>
<evidence type="ECO:0000256" key="5">
    <source>
        <dbReference type="PROSITE-ProRule" id="PRU00104"/>
    </source>
</evidence>
<keyword evidence="3" id="KW-0808">Transferase</keyword>
<dbReference type="Gene3D" id="3.30.2160.10">
    <property type="entry name" value="Hect, E3 ligase catalytic domain"/>
    <property type="match status" value="1"/>
</dbReference>
<dbReference type="Gene3D" id="3.90.1750.10">
    <property type="entry name" value="Hect, E3 ligase catalytic domains"/>
    <property type="match status" value="1"/>
</dbReference>
<dbReference type="Gene3D" id="3.30.2410.10">
    <property type="entry name" value="Hect, E3 ligase catalytic domain"/>
    <property type="match status" value="1"/>
</dbReference>
<feature type="compositionally biased region" description="Low complexity" evidence="6">
    <location>
        <begin position="149"/>
        <end position="159"/>
    </location>
</feature>
<accession>A0ABQ7H433</accession>
<dbReference type="InterPro" id="IPR044611">
    <property type="entry name" value="E3A/B/C-like"/>
</dbReference>
<dbReference type="PROSITE" id="PS50237">
    <property type="entry name" value="HECT"/>
    <property type="match status" value="1"/>
</dbReference>
<evidence type="ECO:0000313" key="8">
    <source>
        <dbReference type="EMBL" id="KAF5841605.1"/>
    </source>
</evidence>
<dbReference type="PANTHER" id="PTHR45700">
    <property type="entry name" value="UBIQUITIN-PROTEIN LIGASE E3C"/>
    <property type="match status" value="1"/>
</dbReference>
<keyword evidence="9" id="KW-1185">Reference proteome</keyword>
<reference evidence="8" key="1">
    <citation type="submission" date="2017-08" db="EMBL/GenBank/DDBJ databases">
        <authorList>
            <person name="Polle J.E."/>
            <person name="Barry K."/>
            <person name="Cushman J."/>
            <person name="Schmutz J."/>
            <person name="Tran D."/>
            <person name="Hathwaick L.T."/>
            <person name="Yim W.C."/>
            <person name="Jenkins J."/>
            <person name="Mckie-Krisberg Z.M."/>
            <person name="Prochnik S."/>
            <person name="Lindquist E."/>
            <person name="Dockter R.B."/>
            <person name="Adam C."/>
            <person name="Molina H."/>
            <person name="Bunkerborg J."/>
            <person name="Jin E."/>
            <person name="Buchheim M."/>
            <person name="Magnuson J."/>
        </authorList>
    </citation>
    <scope>NUCLEOTIDE SEQUENCE</scope>
    <source>
        <strain evidence="8">CCAP 19/18</strain>
    </source>
</reference>
<organism evidence="8 9">
    <name type="scientific">Dunaliella salina</name>
    <name type="common">Green alga</name>
    <name type="synonym">Protococcus salinus</name>
    <dbReference type="NCBI Taxonomy" id="3046"/>
    <lineage>
        <taxon>Eukaryota</taxon>
        <taxon>Viridiplantae</taxon>
        <taxon>Chlorophyta</taxon>
        <taxon>core chlorophytes</taxon>
        <taxon>Chlorophyceae</taxon>
        <taxon>CS clade</taxon>
        <taxon>Chlamydomonadales</taxon>
        <taxon>Dunaliellaceae</taxon>
        <taxon>Dunaliella</taxon>
    </lineage>
</organism>
<gene>
    <name evidence="8" type="ORF">DUNSADRAFT_12061</name>
</gene>
<feature type="domain" description="HECT" evidence="7">
    <location>
        <begin position="524"/>
        <end position="853"/>
    </location>
</feature>
<dbReference type="SMART" id="SM00119">
    <property type="entry name" value="HECTc"/>
    <property type="match status" value="1"/>
</dbReference>
<name>A0ABQ7H433_DUNSA</name>
<feature type="compositionally biased region" description="Low complexity" evidence="6">
    <location>
        <begin position="125"/>
        <end position="137"/>
    </location>
</feature>
<dbReference type="EC" id="2.3.2.26" evidence="2"/>
<dbReference type="EMBL" id="MU069481">
    <property type="protein sequence ID" value="KAF5841605.1"/>
    <property type="molecule type" value="Genomic_DNA"/>
</dbReference>
<protein>
    <recommendedName>
        <fullName evidence="2">HECT-type E3 ubiquitin transferase</fullName>
        <ecNumber evidence="2">2.3.2.26</ecNumber>
    </recommendedName>
</protein>
<evidence type="ECO:0000256" key="4">
    <source>
        <dbReference type="ARBA" id="ARBA00022786"/>
    </source>
</evidence>
<evidence type="ECO:0000256" key="2">
    <source>
        <dbReference type="ARBA" id="ARBA00012485"/>
    </source>
</evidence>
<dbReference type="PANTHER" id="PTHR45700:SF8">
    <property type="entry name" value="HECT-TYPE E3 UBIQUITIN TRANSFERASE"/>
    <property type="match status" value="1"/>
</dbReference>
<comment type="caution">
    <text evidence="8">The sequence shown here is derived from an EMBL/GenBank/DDBJ whole genome shotgun (WGS) entry which is preliminary data.</text>
</comment>
<comment type="catalytic activity">
    <reaction evidence="1">
        <text>S-ubiquitinyl-[E2 ubiquitin-conjugating enzyme]-L-cysteine + [acceptor protein]-L-lysine = [E2 ubiquitin-conjugating enzyme]-L-cysteine + N(6)-ubiquitinyl-[acceptor protein]-L-lysine.</text>
        <dbReference type="EC" id="2.3.2.26"/>
    </reaction>
</comment>
<feature type="region of interest" description="Disordered" evidence="6">
    <location>
        <begin position="112"/>
        <end position="189"/>
    </location>
</feature>
<feature type="region of interest" description="Disordered" evidence="6">
    <location>
        <begin position="204"/>
        <end position="240"/>
    </location>
</feature>
<dbReference type="InterPro" id="IPR000569">
    <property type="entry name" value="HECT_dom"/>
</dbReference>
<sequence length="853" mass="94345">MTITRKEFSFEVQRSFYELTRNGMDPNEACALSLKLAAGMADPLLEVRTVRESIDAAAAYMKQAQADPFDVMHASEQSNEQAALLEDAAIKVHRLFSNPESLHAAFWLPAPSGSTSADSRAPQDATDPSAAATAAADEAARMADRRRSSGSAGSSGRCTSEGRADATQGPGGSAAAHESSTQGDAGRDSQAGVMAGLEGQLADTSLKGTLTRGSREGSGACCGNSNAGEGSGAGRESGQAWRRLKGPHEQVVSAVLERLDVAAISDLYKAIISLHSPRVLYALTSASEKLVFFIMSSTSVANPGFLRQLSILLLNPLLADVEFHRLMATTCSMLVSLEPDQREAVVHLLAAQPPSELHRLVIVLQQYITITLYQQQAITQGVEDATKSLKLLYDANDMAAAAIQASSSLASRANTLPVPYSEFYNDAVNNEDFNLKEDFRRWKSPHRSEFSFCNYPYVYDPASKARVLQMENQMAQYNELHNALFRGLFSGNQQLDLCPFLVLKVRRGAYLVQDTLIQINRAKESDTLRKPLKVKFLGEEGVDEGGVQKEFFQLLVKELFNPDYGMFTYDEAVRLHWFRASRLNMETEFELVGVLIGLAIYNSHILEFSFPLVLFKKLTGMMPCFQDTQELFPDIHQNLSKLLQMSEDEIAACGLNFTVDMECGFGEIETVELRPGGAQINVTRKNCREYVDLYTQHLLHQSIQPQYAAFERGFLRLCNGKALSWFRPQELELLACGGRQLDLEALESATIHDDGYTRDSQVVRWFWETAHAMDDEGKRRLLFFVTGSDRVPIKGLAHLNPPHVISKMGGDSDRLPTAHTCFNHLLLPAYTSKEMLQDRLHKALEYAEGFGLL</sequence>
<proteinExistence type="predicted"/>
<evidence type="ECO:0000256" key="3">
    <source>
        <dbReference type="ARBA" id="ARBA00022679"/>
    </source>
</evidence>
<dbReference type="Proteomes" id="UP000815325">
    <property type="component" value="Unassembled WGS sequence"/>
</dbReference>
<dbReference type="CDD" id="cd00078">
    <property type="entry name" value="HECTc"/>
    <property type="match status" value="1"/>
</dbReference>
<dbReference type="InterPro" id="IPR035983">
    <property type="entry name" value="Hect_E3_ubiquitin_ligase"/>
</dbReference>
<evidence type="ECO:0000259" key="7">
    <source>
        <dbReference type="PROSITE" id="PS50237"/>
    </source>
</evidence>
<evidence type="ECO:0000256" key="6">
    <source>
        <dbReference type="SAM" id="MobiDB-lite"/>
    </source>
</evidence>
<evidence type="ECO:0000256" key="1">
    <source>
        <dbReference type="ARBA" id="ARBA00000885"/>
    </source>
</evidence>
<dbReference type="Pfam" id="PF00632">
    <property type="entry name" value="HECT"/>
    <property type="match status" value="1"/>
</dbReference>